<organism evidence="1 2">
    <name type="scientific">Hyaloperonospora arabidopsidis (strain Emoy2)</name>
    <name type="common">Downy mildew agent</name>
    <name type="synonym">Peronospora arabidopsidis</name>
    <dbReference type="NCBI Taxonomy" id="559515"/>
    <lineage>
        <taxon>Eukaryota</taxon>
        <taxon>Sar</taxon>
        <taxon>Stramenopiles</taxon>
        <taxon>Oomycota</taxon>
        <taxon>Peronosporomycetes</taxon>
        <taxon>Peronosporales</taxon>
        <taxon>Peronosporaceae</taxon>
        <taxon>Hyaloperonospora</taxon>
    </lineage>
</organism>
<name>M4BQ85_HYAAE</name>
<dbReference type="Proteomes" id="UP000011713">
    <property type="component" value="Unassembled WGS sequence"/>
</dbReference>
<accession>M4BQ85</accession>
<dbReference type="EMBL" id="JH598554">
    <property type="status" value="NOT_ANNOTATED_CDS"/>
    <property type="molecule type" value="Genomic_DNA"/>
</dbReference>
<reference evidence="1" key="2">
    <citation type="submission" date="2015-06" db="UniProtKB">
        <authorList>
            <consortium name="EnsemblProtists"/>
        </authorList>
    </citation>
    <scope>IDENTIFICATION</scope>
    <source>
        <strain evidence="1">Emoy2</strain>
    </source>
</reference>
<dbReference type="HOGENOM" id="CLU_3145715_0_0_1"/>
<dbReference type="InParanoid" id="M4BQ85"/>
<evidence type="ECO:0000313" key="2">
    <source>
        <dbReference type="Proteomes" id="UP000011713"/>
    </source>
</evidence>
<dbReference type="EnsemblProtists" id="HpaT808574">
    <property type="protein sequence ID" value="HpaP808574"/>
    <property type="gene ID" value="HpaG808574"/>
</dbReference>
<sequence>MDTDDGSTPLLSVASCDVTLTTLYISSAPVRVMEAAPTLDTEVETRRRL</sequence>
<proteinExistence type="predicted"/>
<dbReference type="VEuPathDB" id="FungiDB:HpaG808574"/>
<dbReference type="AlphaFoldDB" id="M4BQ85"/>
<reference evidence="2" key="1">
    <citation type="journal article" date="2010" name="Science">
        <title>Signatures of adaptation to obligate biotrophy in the Hyaloperonospora arabidopsidis genome.</title>
        <authorList>
            <person name="Baxter L."/>
            <person name="Tripathy S."/>
            <person name="Ishaque N."/>
            <person name="Boot N."/>
            <person name="Cabral A."/>
            <person name="Kemen E."/>
            <person name="Thines M."/>
            <person name="Ah-Fong A."/>
            <person name="Anderson R."/>
            <person name="Badejoko W."/>
            <person name="Bittner-Eddy P."/>
            <person name="Boore J.L."/>
            <person name="Chibucos M.C."/>
            <person name="Coates M."/>
            <person name="Dehal P."/>
            <person name="Delehaunty K."/>
            <person name="Dong S."/>
            <person name="Downton P."/>
            <person name="Dumas B."/>
            <person name="Fabro G."/>
            <person name="Fronick C."/>
            <person name="Fuerstenberg S.I."/>
            <person name="Fulton L."/>
            <person name="Gaulin E."/>
            <person name="Govers F."/>
            <person name="Hughes L."/>
            <person name="Humphray S."/>
            <person name="Jiang R.H."/>
            <person name="Judelson H."/>
            <person name="Kamoun S."/>
            <person name="Kyung K."/>
            <person name="Meijer H."/>
            <person name="Minx P."/>
            <person name="Morris P."/>
            <person name="Nelson J."/>
            <person name="Phuntumart V."/>
            <person name="Qutob D."/>
            <person name="Rehmany A."/>
            <person name="Rougon-Cardoso A."/>
            <person name="Ryden P."/>
            <person name="Torto-Alalibo T."/>
            <person name="Studholme D."/>
            <person name="Wang Y."/>
            <person name="Win J."/>
            <person name="Wood J."/>
            <person name="Clifton S.W."/>
            <person name="Rogers J."/>
            <person name="Van den Ackerveken G."/>
            <person name="Jones J.D."/>
            <person name="McDowell J.M."/>
            <person name="Beynon J."/>
            <person name="Tyler B.M."/>
        </authorList>
    </citation>
    <scope>NUCLEOTIDE SEQUENCE [LARGE SCALE GENOMIC DNA]</scope>
    <source>
        <strain evidence="2">Emoy2</strain>
    </source>
</reference>
<evidence type="ECO:0000313" key="1">
    <source>
        <dbReference type="EnsemblProtists" id="HpaP808574"/>
    </source>
</evidence>
<keyword evidence="2" id="KW-1185">Reference proteome</keyword>
<protein>
    <submittedName>
        <fullName evidence="1">Uncharacterized protein</fullName>
    </submittedName>
</protein>